<dbReference type="STRING" id="1230341.AAV35_003495"/>
<dbReference type="Gene3D" id="3.40.30.10">
    <property type="entry name" value="Glutaredoxin"/>
    <property type="match status" value="1"/>
</dbReference>
<reference evidence="2 3" key="1">
    <citation type="journal article" date="2012" name="J. Bacteriol.">
        <title>Draft Genome Sequence of Salimicrobium sp. Strain MJ3, Isolated from Myulchi-Jeot, Korean Fermented Seafood.</title>
        <authorList>
            <person name="Lee S.H."/>
            <person name="Jung J.Y."/>
            <person name="Jeon C.O."/>
        </authorList>
    </citation>
    <scope>NUCLEOTIDE SEQUENCE [LARGE SCALE GENOMIC DNA]</scope>
    <source>
        <strain evidence="2 3">MJ3</strain>
    </source>
</reference>
<reference evidence="1" key="3">
    <citation type="submission" date="2016-11" db="EMBL/GenBank/DDBJ databases">
        <title>Salimicrobium jeotgali MJ3, isolated from Myulchi jeot, a traditional Korean fermented seafood.</title>
        <authorList>
            <person name="Kim K.H."/>
            <person name="Jeon C.O."/>
            <person name="Jin H.M."/>
        </authorList>
    </citation>
    <scope>NUCLEOTIDE SEQUENCE</scope>
    <source>
        <strain evidence="1">MJ3</strain>
    </source>
</reference>
<dbReference type="InterPro" id="IPR036249">
    <property type="entry name" value="Thioredoxin-like_sf"/>
</dbReference>
<evidence type="ECO:0000313" key="1">
    <source>
        <dbReference type="EMBL" id="AKG03942.1"/>
    </source>
</evidence>
<dbReference type="InterPro" id="IPR052565">
    <property type="entry name" value="Glutaredoxin-like_YDR286C"/>
</dbReference>
<evidence type="ECO:0000313" key="3">
    <source>
        <dbReference type="Proteomes" id="UP000011746"/>
    </source>
</evidence>
<dbReference type="InterPro" id="IPR008554">
    <property type="entry name" value="Glutaredoxin-like"/>
</dbReference>
<accession>K2HBM9</accession>
<dbReference type="EMBL" id="CP011361">
    <property type="protein sequence ID" value="AKG03942.1"/>
    <property type="molecule type" value="Genomic_DNA"/>
</dbReference>
<evidence type="ECO:0000313" key="2">
    <source>
        <dbReference type="EMBL" id="EKE32975.1"/>
    </source>
</evidence>
<dbReference type="PANTHER" id="PTHR33558:SF1">
    <property type="entry name" value="GLUTAREDOXIN-LIKE PROTEIN C5ORF63 HOMOLOG"/>
    <property type="match status" value="1"/>
</dbReference>
<dbReference type="Pfam" id="PF05768">
    <property type="entry name" value="Glrx-like"/>
    <property type="match status" value="1"/>
</dbReference>
<organism evidence="2 3">
    <name type="scientific">Salimicrobium jeotgali</name>
    <dbReference type="NCBI Taxonomy" id="1230341"/>
    <lineage>
        <taxon>Bacteria</taxon>
        <taxon>Bacillati</taxon>
        <taxon>Bacillota</taxon>
        <taxon>Bacilli</taxon>
        <taxon>Bacillales</taxon>
        <taxon>Bacillaceae</taxon>
        <taxon>Salimicrobium</taxon>
    </lineage>
</organism>
<dbReference type="eggNOG" id="COG0695">
    <property type="taxonomic scope" value="Bacteria"/>
</dbReference>
<dbReference type="Proteomes" id="UP000092654">
    <property type="component" value="Chromosome"/>
</dbReference>
<dbReference type="OrthoDB" id="32865at2"/>
<dbReference type="Proteomes" id="UP000011746">
    <property type="component" value="Unassembled WGS sequence"/>
</dbReference>
<keyword evidence="3" id="KW-1185">Reference proteome</keyword>
<name>K2HBM9_9BACI</name>
<dbReference type="KEGG" id="sje:AAV35_003495"/>
<dbReference type="SUPFAM" id="SSF52833">
    <property type="entry name" value="Thioredoxin-like"/>
    <property type="match status" value="1"/>
</dbReference>
<proteinExistence type="predicted"/>
<dbReference type="AlphaFoldDB" id="K2HBM9"/>
<gene>
    <name evidence="1" type="ORF">AAV35_003495</name>
    <name evidence="2" type="ORF">MJ3_00705</name>
</gene>
<protein>
    <submittedName>
        <fullName evidence="2">Glutaredoxin</fullName>
    </submittedName>
</protein>
<reference evidence="4" key="2">
    <citation type="submission" date="2015-06" db="EMBL/GenBank/DDBJ databases">
        <title>Salimicrobium jeotgali MJ3, isolated from Myulchi jeot, a traditional Korean fermented seafood.</title>
        <authorList>
            <person name="Kim K.H."/>
            <person name="Jeon C.O."/>
            <person name="Jin H.M."/>
        </authorList>
    </citation>
    <scope>NUCLEOTIDE SEQUENCE [LARGE SCALE GENOMIC DNA]</scope>
    <source>
        <strain evidence="4">MJ3</strain>
    </source>
</reference>
<sequence length="81" mass="9743">MEMNEITLFSRNNCSLCEEVKVWIDLLAYDYSFEFREKDIEEDDDLHEKYALQIPVVHVNGEELIFPQLSENAVRERLQKY</sequence>
<dbReference type="EMBL" id="AMPQ01000001">
    <property type="protein sequence ID" value="EKE32975.1"/>
    <property type="molecule type" value="Genomic_DNA"/>
</dbReference>
<evidence type="ECO:0000313" key="4">
    <source>
        <dbReference type="Proteomes" id="UP000092654"/>
    </source>
</evidence>
<dbReference type="PANTHER" id="PTHR33558">
    <property type="entry name" value="GLUTAREDOXIN-LIKE PROTEIN C5ORF63 HOMOLOG"/>
    <property type="match status" value="1"/>
</dbReference>